<dbReference type="KEGG" id="mros:EHO51_19795"/>
<keyword evidence="1" id="KW-0614">Plasmid</keyword>
<organism evidence="1 3">
    <name type="scientific">Methylocystis rosea</name>
    <dbReference type="NCBI Taxonomy" id="173366"/>
    <lineage>
        <taxon>Bacteria</taxon>
        <taxon>Pseudomonadati</taxon>
        <taxon>Pseudomonadota</taxon>
        <taxon>Alphaproteobacteria</taxon>
        <taxon>Hyphomicrobiales</taxon>
        <taxon>Methylocystaceae</taxon>
        <taxon>Methylocystis</taxon>
    </lineage>
</organism>
<reference evidence="2 4" key="2">
    <citation type="journal article" date="2021" name="AMB Express">
        <title>Isolation and characterisation of Methylocystis spp. for poly-3-hydroxybutyrate production using waste methane feedstocks.</title>
        <authorList>
            <person name="Rumah B.L."/>
            <person name="Stead C.E."/>
            <person name="Claxton Stevens B.H."/>
            <person name="Minton N.P."/>
            <person name="Grosse-Honebrink A."/>
            <person name="Zhang Y."/>
        </authorList>
    </citation>
    <scope>NUCLEOTIDE SEQUENCE [LARGE SCALE GENOMIC DNA]</scope>
    <source>
        <strain evidence="2 4">BRCS1</strain>
        <plasmid evidence="2 4">unnamed2</plasmid>
    </source>
</reference>
<reference evidence="1 3" key="1">
    <citation type="submission" date="2018-11" db="EMBL/GenBank/DDBJ databases">
        <title>Genome squencing of methanotrophic bacteria isolated from alkaline groundwater in Korea.</title>
        <authorList>
            <person name="Nguyen L.N."/>
        </authorList>
    </citation>
    <scope>NUCLEOTIDE SEQUENCE [LARGE SCALE GENOMIC DNA]</scope>
    <source>
        <strain evidence="1 3">GW6</strain>
        <plasmid evidence="1">pGW6_2</plasmid>
        <plasmid evidence="3">pgw6_2</plasmid>
    </source>
</reference>
<dbReference type="Proteomes" id="UP000424673">
    <property type="component" value="Plasmid unnamed2"/>
</dbReference>
<dbReference type="EMBL" id="CP034088">
    <property type="protein sequence ID" value="AZG79053.1"/>
    <property type="molecule type" value="Genomic_DNA"/>
</dbReference>
<dbReference type="EMBL" id="CP044330">
    <property type="protein sequence ID" value="QGM95921.1"/>
    <property type="molecule type" value="Genomic_DNA"/>
</dbReference>
<geneLocation type="plasmid" evidence="2 4">
    <name>unnamed2</name>
</geneLocation>
<evidence type="ECO:0000313" key="4">
    <source>
        <dbReference type="Proteomes" id="UP000424673"/>
    </source>
</evidence>
<accession>A0A3G8MAZ0</accession>
<geneLocation type="plasmid" evidence="1">
    <name>pGW6_2</name>
</geneLocation>
<keyword evidence="4" id="KW-1185">Reference proteome</keyword>
<name>A0A3G8MAZ0_9HYPH</name>
<protein>
    <submittedName>
        <fullName evidence="1">Uncharacterized protein</fullName>
    </submittedName>
</protein>
<evidence type="ECO:0000313" key="2">
    <source>
        <dbReference type="EMBL" id="QGM95921.1"/>
    </source>
</evidence>
<evidence type="ECO:0000313" key="1">
    <source>
        <dbReference type="EMBL" id="AZG79053.1"/>
    </source>
</evidence>
<proteinExistence type="predicted"/>
<gene>
    <name evidence="1" type="ORF">EHO51_19795</name>
    <name evidence="2" type="ORF">F7D13_17720</name>
</gene>
<geneLocation type="plasmid" evidence="3">
    <name>pgw6_2</name>
</geneLocation>
<dbReference type="Proteomes" id="UP000273982">
    <property type="component" value="Plasmid pGW6_2"/>
</dbReference>
<sequence length="105" mass="11297">MLIVGAKLPPELHGEGVRNSLSFIYRSWAFDRQSQGSRPESRALDLSDDQALRLSTPPGAASLLAGVSIVGLQGRAMLAWLQGKTIGQNRTRFSELACVMLSISA</sequence>
<evidence type="ECO:0000313" key="3">
    <source>
        <dbReference type="Proteomes" id="UP000273982"/>
    </source>
</evidence>
<dbReference type="AlphaFoldDB" id="A0A3G8MAZ0"/>